<comment type="caution">
    <text evidence="1">The sequence shown here is derived from an EMBL/GenBank/DDBJ whole genome shotgun (WGS) entry which is preliminary data.</text>
</comment>
<reference evidence="1" key="1">
    <citation type="journal article" date="2020" name="Stud. Mycol.">
        <title>101 Dothideomycetes genomes: a test case for predicting lifestyles and emergence of pathogens.</title>
        <authorList>
            <person name="Haridas S."/>
            <person name="Albert R."/>
            <person name="Binder M."/>
            <person name="Bloem J."/>
            <person name="Labutti K."/>
            <person name="Salamov A."/>
            <person name="Andreopoulos B."/>
            <person name="Baker S."/>
            <person name="Barry K."/>
            <person name="Bills G."/>
            <person name="Bluhm B."/>
            <person name="Cannon C."/>
            <person name="Castanera R."/>
            <person name="Culley D."/>
            <person name="Daum C."/>
            <person name="Ezra D."/>
            <person name="Gonzalez J."/>
            <person name="Henrissat B."/>
            <person name="Kuo A."/>
            <person name="Liang C."/>
            <person name="Lipzen A."/>
            <person name="Lutzoni F."/>
            <person name="Magnuson J."/>
            <person name="Mondo S."/>
            <person name="Nolan M."/>
            <person name="Ohm R."/>
            <person name="Pangilinan J."/>
            <person name="Park H.-J."/>
            <person name="Ramirez L."/>
            <person name="Alfaro M."/>
            <person name="Sun H."/>
            <person name="Tritt A."/>
            <person name="Yoshinaga Y."/>
            <person name="Zwiers L.-H."/>
            <person name="Turgeon B."/>
            <person name="Goodwin S."/>
            <person name="Spatafora J."/>
            <person name="Crous P."/>
            <person name="Grigoriev I."/>
        </authorList>
    </citation>
    <scope>NUCLEOTIDE SEQUENCE</scope>
    <source>
        <strain evidence="1">ATCC 200398</strain>
    </source>
</reference>
<sequence length="462" mass="50068">MAPLKMPRLDSPFVQNFLAAVIVCLTPGIYVALTVLGAGGGPANATQMANITNSVLYAVYFVTGMFSGSVVTAIGPRFTLLFGSIGYPVFAGAMWYFSNTGHIWYPIFAGTLLGITAVHLWTAAGFIAFSYATEQKKGSFISMQWGLLSFGSTIASLMAFGINYNAGAVKCPDSVYIVFIILMCMAFFVAFFGIIDPARVRRDDGTAIAQNPHHSWKAGIKAQARIFLDWRMVVLILPMFGSEIAIIVFSTINSLYFNIRTRSLNSVMFVAMQAVGAIGITPLLDSSKIGSRRARGLISTTSMGVLTIATWIGLLVWLDRNPLDLTAPPLWDWTGGEFAGFLVLTLLLGINMVIYQVVVQWIVAALTNDPETLARYAGFAKGCLAGGLCATFGTEAAGTLTQSQIVAFSFTLQGTGLFCMLWVCWFGVKQTNYGLEDTVIIPREVEPPAEFEETKKTTPDVH</sequence>
<proteinExistence type="predicted"/>
<evidence type="ECO:0000313" key="1">
    <source>
        <dbReference type="EMBL" id="KAF2464146.1"/>
    </source>
</evidence>
<evidence type="ECO:0000313" key="2">
    <source>
        <dbReference type="Proteomes" id="UP000799755"/>
    </source>
</evidence>
<gene>
    <name evidence="1" type="ORF">BDR25DRAFT_307336</name>
</gene>
<dbReference type="EMBL" id="MU003539">
    <property type="protein sequence ID" value="KAF2464146.1"/>
    <property type="molecule type" value="Genomic_DNA"/>
</dbReference>
<accession>A0ACB6QB53</accession>
<dbReference type="Proteomes" id="UP000799755">
    <property type="component" value="Unassembled WGS sequence"/>
</dbReference>
<name>A0ACB6QB53_9PLEO</name>
<protein>
    <submittedName>
        <fullName evidence="1">Uncharacterized protein</fullName>
    </submittedName>
</protein>
<organism evidence="1 2">
    <name type="scientific">Lindgomyces ingoldianus</name>
    <dbReference type="NCBI Taxonomy" id="673940"/>
    <lineage>
        <taxon>Eukaryota</taxon>
        <taxon>Fungi</taxon>
        <taxon>Dikarya</taxon>
        <taxon>Ascomycota</taxon>
        <taxon>Pezizomycotina</taxon>
        <taxon>Dothideomycetes</taxon>
        <taxon>Pleosporomycetidae</taxon>
        <taxon>Pleosporales</taxon>
        <taxon>Lindgomycetaceae</taxon>
        <taxon>Lindgomyces</taxon>
    </lineage>
</organism>
<keyword evidence="2" id="KW-1185">Reference proteome</keyword>